<proteinExistence type="predicted"/>
<evidence type="ECO:0000313" key="2">
    <source>
        <dbReference type="Proteomes" id="UP000253490"/>
    </source>
</evidence>
<reference evidence="1 2" key="1">
    <citation type="submission" date="2018-06" db="EMBL/GenBank/DDBJ databases">
        <title>Genomic Encyclopedia of Type Strains, Phase IV (KMG-IV): sequencing the most valuable type-strain genomes for metagenomic binning, comparative biology and taxonomic classification.</title>
        <authorList>
            <person name="Goeker M."/>
        </authorList>
    </citation>
    <scope>NUCLEOTIDE SEQUENCE [LARGE SCALE GENOMIC DNA]</scope>
    <source>
        <strain evidence="1 2">DSM 22112</strain>
    </source>
</reference>
<gene>
    <name evidence="1" type="ORF">DES36_1014</name>
</gene>
<dbReference type="AlphaFoldDB" id="A0A366IF08"/>
<organism evidence="1 2">
    <name type="scientific">Alkalibaculum bacchi</name>
    <dbReference type="NCBI Taxonomy" id="645887"/>
    <lineage>
        <taxon>Bacteria</taxon>
        <taxon>Bacillati</taxon>
        <taxon>Bacillota</taxon>
        <taxon>Clostridia</taxon>
        <taxon>Eubacteriales</taxon>
        <taxon>Eubacteriaceae</taxon>
        <taxon>Alkalibaculum</taxon>
    </lineage>
</organism>
<dbReference type="Proteomes" id="UP000253490">
    <property type="component" value="Unassembled WGS sequence"/>
</dbReference>
<accession>A0A366IF08</accession>
<sequence length="35" mass="4245">MKDTMKYESRAVKINILLSYKIMSNDKINRKRNEI</sequence>
<evidence type="ECO:0000313" key="1">
    <source>
        <dbReference type="EMBL" id="RBP69962.1"/>
    </source>
</evidence>
<dbReference type="EMBL" id="QNRX01000001">
    <property type="protein sequence ID" value="RBP69962.1"/>
    <property type="molecule type" value="Genomic_DNA"/>
</dbReference>
<keyword evidence="2" id="KW-1185">Reference proteome</keyword>
<name>A0A366IF08_9FIRM</name>
<protein>
    <submittedName>
        <fullName evidence="1">Uncharacterized protein</fullName>
    </submittedName>
</protein>
<comment type="caution">
    <text evidence="1">The sequence shown here is derived from an EMBL/GenBank/DDBJ whole genome shotgun (WGS) entry which is preliminary data.</text>
</comment>